<dbReference type="EMBL" id="LN879502">
    <property type="protein sequence ID" value="CUI16404.1"/>
    <property type="molecule type" value="Genomic_DNA"/>
</dbReference>
<evidence type="ECO:0000313" key="2">
    <source>
        <dbReference type="EMBL" id="CUI16404.1"/>
    </source>
</evidence>
<dbReference type="KEGG" id="pnl:PNK_0778"/>
<reference evidence="3" key="1">
    <citation type="submission" date="2015-09" db="EMBL/GenBank/DDBJ databases">
        <authorList>
            <person name="Bertelli C."/>
        </authorList>
    </citation>
    <scope>NUCLEOTIDE SEQUENCE [LARGE SCALE GENOMIC DNA]</scope>
    <source>
        <strain evidence="3">KNic</strain>
    </source>
</reference>
<feature type="compositionally biased region" description="Basic residues" evidence="1">
    <location>
        <begin position="13"/>
        <end position="29"/>
    </location>
</feature>
<keyword evidence="3" id="KW-1185">Reference proteome</keyword>
<organism evidence="2 3">
    <name type="scientific">Candidatus Protochlamydia naegleriophila</name>
    <dbReference type="NCBI Taxonomy" id="389348"/>
    <lineage>
        <taxon>Bacteria</taxon>
        <taxon>Pseudomonadati</taxon>
        <taxon>Chlamydiota</taxon>
        <taxon>Chlamydiia</taxon>
        <taxon>Parachlamydiales</taxon>
        <taxon>Parachlamydiaceae</taxon>
        <taxon>Candidatus Protochlamydia</taxon>
    </lineage>
</organism>
<accession>A0A0U5JC85</accession>
<feature type="compositionally biased region" description="Basic and acidic residues" evidence="1">
    <location>
        <begin position="1"/>
        <end position="12"/>
    </location>
</feature>
<name>A0A0U5JC85_9BACT</name>
<dbReference type="Proteomes" id="UP000069902">
    <property type="component" value="Chromosome cPNK"/>
</dbReference>
<dbReference type="AlphaFoldDB" id="A0A0U5JC85"/>
<feature type="region of interest" description="Disordered" evidence="1">
    <location>
        <begin position="1"/>
        <end position="29"/>
    </location>
</feature>
<evidence type="ECO:0000256" key="1">
    <source>
        <dbReference type="SAM" id="MobiDB-lite"/>
    </source>
</evidence>
<protein>
    <submittedName>
        <fullName evidence="2">Uncharacterized protein</fullName>
    </submittedName>
</protein>
<dbReference type="InParanoid" id="A0A0U5JC85"/>
<sequence length="29" mass="3214">MAKRKIERESAKGKAKKGAKKVKKGKLES</sequence>
<proteinExistence type="predicted"/>
<gene>
    <name evidence="2" type="ORF">PNK_0778</name>
</gene>
<evidence type="ECO:0000313" key="3">
    <source>
        <dbReference type="Proteomes" id="UP000069902"/>
    </source>
</evidence>